<dbReference type="InterPro" id="IPR001747">
    <property type="entry name" value="Vitellogenin_N"/>
</dbReference>
<comment type="caution">
    <text evidence="9">Lacks conserved residue(s) required for the propagation of feature annotation.</text>
</comment>
<dbReference type="SMART" id="SM00638">
    <property type="entry name" value="LPD_N"/>
    <property type="match status" value="1"/>
</dbReference>
<dbReference type="GO" id="GO:0005319">
    <property type="term" value="F:lipid transporter activity"/>
    <property type="evidence" value="ECO:0007669"/>
    <property type="project" value="InterPro"/>
</dbReference>
<keyword evidence="10" id="KW-0175">Coiled coil</keyword>
<protein>
    <recommendedName>
        <fullName evidence="12">Vitellogenin domain-containing protein</fullName>
    </recommendedName>
</protein>
<reference evidence="13 14" key="1">
    <citation type="submission" date="2024-02" db="EMBL/GenBank/DDBJ databases">
        <title>Chromosome-scale genome assembly of the rough periwinkle Littorina saxatilis.</title>
        <authorList>
            <person name="De Jode A."/>
            <person name="Faria R."/>
            <person name="Formenti G."/>
            <person name="Sims Y."/>
            <person name="Smith T.P."/>
            <person name="Tracey A."/>
            <person name="Wood J.M.D."/>
            <person name="Zagrodzka Z.B."/>
            <person name="Johannesson K."/>
            <person name="Butlin R.K."/>
            <person name="Leder E.H."/>
        </authorList>
    </citation>
    <scope>NUCLEOTIDE SEQUENCE [LARGE SCALE GENOMIC DNA]</scope>
    <source>
        <strain evidence="13">Snail1</strain>
        <tissue evidence="13">Muscle</tissue>
    </source>
</reference>
<dbReference type="Proteomes" id="UP001374579">
    <property type="component" value="Unassembled WGS sequence"/>
</dbReference>
<dbReference type="Pfam" id="PF06448">
    <property type="entry name" value="DUF1081"/>
    <property type="match status" value="1"/>
</dbReference>
<evidence type="ECO:0000256" key="5">
    <source>
        <dbReference type="ARBA" id="ARBA00022761"/>
    </source>
</evidence>
<evidence type="ECO:0000259" key="12">
    <source>
        <dbReference type="PROSITE" id="PS51211"/>
    </source>
</evidence>
<gene>
    <name evidence="13" type="ORF">V1264_022951</name>
</gene>
<dbReference type="InterPro" id="IPR015817">
    <property type="entry name" value="Vitellinogen_open_b-sht_sub1"/>
</dbReference>
<evidence type="ECO:0000256" key="4">
    <source>
        <dbReference type="ARBA" id="ARBA00022729"/>
    </source>
</evidence>
<keyword evidence="6" id="KW-0445">Lipid transport</keyword>
<keyword evidence="5" id="KW-0758">Storage protein</keyword>
<dbReference type="SMART" id="SM01169">
    <property type="entry name" value="DUF1943"/>
    <property type="match status" value="1"/>
</dbReference>
<dbReference type="Pfam" id="PF09172">
    <property type="entry name" value="Vit_open_b-sht"/>
    <property type="match status" value="1"/>
</dbReference>
<dbReference type="PANTHER" id="PTHR23345">
    <property type="entry name" value="VITELLOGENIN-RELATED"/>
    <property type="match status" value="1"/>
</dbReference>
<feature type="chain" id="PRO_5042837143" description="Vitellogenin domain-containing protein" evidence="11">
    <location>
        <begin position="18"/>
        <end position="3831"/>
    </location>
</feature>
<dbReference type="InterPro" id="IPR050733">
    <property type="entry name" value="Vitellogenin/Apolipophorin"/>
</dbReference>
<name>A0AAN9G8W1_9CAEN</name>
<evidence type="ECO:0000256" key="2">
    <source>
        <dbReference type="ARBA" id="ARBA00022448"/>
    </source>
</evidence>
<keyword evidence="7 9" id="KW-1015">Disulfide bond</keyword>
<evidence type="ECO:0000256" key="3">
    <source>
        <dbReference type="ARBA" id="ARBA00022525"/>
    </source>
</evidence>
<sequence>MEAKLLVLCAVLAYAAAGPVRMMTERSDSCAQTCTPSSKFQYRPGQTYTYDYTIQTDTSMDSASQEKAVLVISAQADIEVIDQCDFVLVMNNVRIDESSPSRDGRLLPSPRAAELRRVLEAAPLRFAFQDGVVQELCPDPQDDPWALNIKRGLLSALQNSMDSLQGEQTVEEVDVTGKCPTKYEVTGAGYWGNQNIKRTKDLMACTDRHGYSGSLQAAKYQMASDMQSVPLMSSDHACKQEVSKGVIQRSVCTEKHLFRPFSSEGSGALTTVQQSMTFKTQKSGISARKGWVQSRAEMTFDHGYSLKDSNEARMRTEKLLKTLCEISVKGVQPEVPRVFSQLVGAVQKLDRSNIRDIYQQLQGSQICSMNNKRTKKFFLDALPMAGSSATVDMMKELLVNGDITGMEADLWIASLAFIPQPTAEMIESAQELLKSDSLKLRAMLAVSSMVHNRCQKTECSSLAVDNIVQSLKDTIGRCYVTDGNIKTILTALRAIGNAGQSGAVDTLNTCLHYRVPMEVRVAAAQAFRRMPCDADKRHLTRVVKDKSEDSEIRIAAYLQLMTCPTPDLMTQIQVIIEDEADDSQVGSFIWSHLSNLKETSSPLKQEVKQMLQDIQMKKLFDLNPLKFSRNYEKSAFLRMINSGLQAESDVIWSAESPLPRSVSANLTFDLFGHSVNLLEIGGRLEGVDYLIETLQANIFGDGKDKSAKKNVDELKGSGFARVFGNELAYSRFQGMDSLTSGKTFNLLDFLINLSENHDYTFTQSIQFLDSSITVPTISGLPLTLSVNGTAVVDIKASGSMDLRKVSKSPRSLSVNGEIRPSGAVNIDGEMSVDALVTRTGLKVSGSVHSSMAVKGRVELDRGRVLSVQVDMPDDRLDILDVRTKFFILHNKAESEQKMITGNRKEFEICTGSIGSKISGLELCGQLQFPNASMLSAGPYFPLTGPSSVSLVLHKRDSHSGYKVLAKRVENKRQSIAQLSFDTPGSSVVRAVSFDMMIDYPKNQAEISFASPWKKAALKGSMMNEEGMKSLTGRLDVDDDKVYSVTTEIKVDDQKDQKLMVLTPLVEIRRPGAEKITMIGSVTMDMRGKSMNSDLNLNGATEKPVQVQASYVNNQKEKKVSGSVRYGKETWSAQAGSIHSIRSGKNLQAQFSPVIVVTTPKGDVLKLEGSADFRQNKMLRSDITLTAPDFMDKPANLKLDLIRKERKKATKYNLNLRLKSKPFTGKASGFLNVADALSTKLTVDYNVYRVGRDRITVNGKFSNKSTSAFKKYTLTSSVDFKRNPEWNVQTSLDFDHKKKRTEGEVKVILGKDPKDKDSQLLLSASVNRKVKDVTDMDIDYKMKAAAPMMGIDTTLVGDHSHSPNSLGSKVTLKYGKDGFVTGEVNMKDKSDSSIRLNGDASLAFPGYSYEIDSSVKKSGKQYVHTVNTKTHNGPYMALISTYKSSKDDTHDVTADLRLKDFSPIKMSGTAGLQLDNLQLQGQMLHGKDSYSLNTLSKISRGPRGKWTVEVSYPSRKAAFTAIGGLKKNSADLDLDLAWDKERDDSAKITLSASGVLKNTRAQTSSNAKLELTTPFHHLPRLSASVSYDDDSKRYGLDGKVSTGGKSDTYYSTLDIRKPLSPSNVQLTWQAGTPVKGMKRMDASVAHVADPSSLSTVVKASRGKSQLEVTVTGSNKGSRGSTDVSGDVTIKSELPGMEDVSISAAHKDDGQKYETTGAFVVNKDRYSADLDLTHFRRDWQIQNSGNLKIASPEHEIATNWQHRSSDDDIKSSLNSNWGRGKELKVALSGNKQLGDYNSKVKGAFTVRSPWEPVRDIQLTLKHEHSDGQCKHKAEFVHNGEKKMSTAMNYLVIPSDISGDFALSLPIMEDKSGSLTIKRSGYPVTAHAELQIARGKIIAGDVSYSKDSNIDMDGNLRITTPFEALRAITLSGSTKREGDDILAKAILDYGVRKNYDAEIRIRPDTLSLARITFHTPLSALSSLEAGYRVAGDWLDLDASADLAVEPALGKYSGSLIWQNDDEISGKLRIDTPLRDLRYMQLVASSQETAQGRKSRMEAEYFPRKLYALTSFYSTDLPIIFTLDAETPIPGYNSFGLNIRHQHGDSAINTHGELQYLPERVIESTLALSWLDNMDGSLVVKTPFSGLEESKLSFRHDGDIEDFSSHAEGELMRHTMVADAQFKAGYKSSGIFTLESSLAKEVKAKFSKSGDLENLRGSASAAYGDQEIKGDIQHRMNSRSLSTSVSLNTPFTKVIKSSVELSNKQGIMQGDMSGQYGPKKVEMKNSVSLALPDASMSSSLSYKLDNSGPQEVKLTASKKGEWRSMDLAASLTTPYTQDAALSLRHVCYMPVSYQATLAANYGSRHTIASNTIMENRDNAFSASSVNSYRMDGHPREISASVGKNGDMDDMSVSASAKYNGQEVGLQGQLKQTDGIAANVQVNTPFEDFERLAADMTYSPIRNGFDQQSSVTYMRGKKIQQTLRVENDDLRAMQLDASLTTPIQNLESTALNAQHTYDQHTKECSGSAQITSILGKHLVNYRRVGDWDHMTLDAAVDGNGEKLEGHVDRVPLSNGYKHAIDLKGLGEELQASLELEKTQEKVSGKAAASLAPASISIEGDASMTGFTAELNAKADINTQTRRDTATIALKKTGPLNDITVDMRGALNAKKASAIAEFKNSPGDLSGKVKISTPFEGFTKVGGSFSHSGDLNRFNSQGSVTYLDDQEISTKANFYRYEWSRIEAAAELSTPFSGLESTKAEYRHAGSPDSFTCSSSLEYGDSKKISSDVRAVLDPKYDITLTVKTPFRGYRKMVAAAALESLGNAHSASSSVELVGSERYAIDGSLDMDSIPMTFTGKLTTPIEALGSVEVSGSHHGQLDDFSSSLIFNSPQTDVIKGDAMLTVNSLYDVNGAASFSSQLSGLEDLRAEVKTSDQGSSKTGHAMVRWAPELQVAVDGTYDLKDYWYQKQLMADLTLSTPFQPLRSANMHVQHEQKDSKYSPKVELTLNGDTLLDAEGELTIGDSPAMSLTSRKPLPAQLTGSLNMAGAEKEGEIFFNWNRDESDKNVRVQTKVKDITDDYQTDKDFSVKMILPYRTVSSGVTLKKQDTALTSEGYLSWDDRADRKVFYTVQLNDNSQYYRKVYDGSVKVGVPARTLEGSGSYSHSQQTSALDGTFSWDAERDVTKQVGFQAKLTNGDKTKADLKFLMPAIGKEVHIDHEMEVNQGRTVWDGRTQLSYSKDSRRKLTVASSLKDVSASFQSGQNYSLAVAISHPHTETDISFTSHIGATGERYSAAMDTVYLTSRRERKIMALRGEIDRLRRQIDLELVSPMKKMSMRGEVQSTEPYLIRLVNTYDDSEIIESQLKVDPEARSMQFITNYDLDNPENQLILQAGYVNASAFSAELYRQQRDRKISDALLATRLNTSTLLHTRLAWRPQSIDDMESYARGKTISYSDNIRKTLESATSATGQELSDKYAVITEELYSELSPVLDLAHSELSRLGQQLEKSRKQLSRMYRNNDFYLQTIGDSASELIVAMKDYIDAYKEAYDTIISDIRSKLQDIKDYDIRQQYEKLVEDIAEQIALAIARSGEWVEEGLAELDEELMALKGQAAEQWEELKNHPRVQQIKKRVQLLGHDYKWLAGYVSDRVQKFNIPEQYTSAIYSARDTIANGLVTAHVKTAQEVANEIYQQGAWAYQYWQVEKNAQKHAASILKMAKELAAQQLEKLTEKFSFLKKSKVTVYDPEQGEIQVEVFLPVALKSLQELPDLSFYVKQADDVMDRYVPDKDTVLHYYNQYAPWLNNASAPENGDMMAQFETYQPSQRAPRYLSRRNRVQRI</sequence>
<feature type="coiled-coil region" evidence="10">
    <location>
        <begin position="3704"/>
        <end position="3731"/>
    </location>
</feature>
<dbReference type="EMBL" id="JBAMIC010000011">
    <property type="protein sequence ID" value="KAK7099918.1"/>
    <property type="molecule type" value="Genomic_DNA"/>
</dbReference>
<dbReference type="PANTHER" id="PTHR23345:SF15">
    <property type="entry name" value="VITELLOGENIN 1-RELATED"/>
    <property type="match status" value="1"/>
</dbReference>
<keyword evidence="4 11" id="KW-0732">Signal</keyword>
<comment type="subcellular location">
    <subcellularLocation>
        <location evidence="1">Secreted</location>
    </subcellularLocation>
</comment>
<dbReference type="Gene3D" id="1.25.10.20">
    <property type="entry name" value="Vitellinogen, superhelical"/>
    <property type="match status" value="1"/>
</dbReference>
<dbReference type="SUPFAM" id="SSF56968">
    <property type="entry name" value="Lipovitellin-phosvitin complex, beta-sheet shell regions"/>
    <property type="match status" value="2"/>
</dbReference>
<dbReference type="Gene3D" id="2.20.80.10">
    <property type="entry name" value="Lipovitellin-phosvitin complex, chain A, domain 4"/>
    <property type="match status" value="1"/>
</dbReference>
<dbReference type="GO" id="GO:0045735">
    <property type="term" value="F:nutrient reservoir activity"/>
    <property type="evidence" value="ECO:0007669"/>
    <property type="project" value="UniProtKB-KW"/>
</dbReference>
<dbReference type="SUPFAM" id="SSF48431">
    <property type="entry name" value="Lipovitellin-phosvitin complex, superhelical domain"/>
    <property type="match status" value="1"/>
</dbReference>
<evidence type="ECO:0000256" key="9">
    <source>
        <dbReference type="PROSITE-ProRule" id="PRU00557"/>
    </source>
</evidence>
<keyword evidence="8" id="KW-0325">Glycoprotein</keyword>
<feature type="domain" description="Vitellogenin" evidence="12">
    <location>
        <begin position="42"/>
        <end position="662"/>
    </location>
</feature>
<evidence type="ECO:0000256" key="11">
    <source>
        <dbReference type="SAM" id="SignalP"/>
    </source>
</evidence>
<dbReference type="InterPro" id="IPR015819">
    <property type="entry name" value="Lipid_transp_b-sht_shell"/>
</dbReference>
<dbReference type="PROSITE" id="PS51211">
    <property type="entry name" value="VITELLOGENIN"/>
    <property type="match status" value="1"/>
</dbReference>
<keyword evidence="14" id="KW-1185">Reference proteome</keyword>
<dbReference type="InterPro" id="IPR015816">
    <property type="entry name" value="Vitellinogen_b-sht_N"/>
</dbReference>
<evidence type="ECO:0000256" key="8">
    <source>
        <dbReference type="ARBA" id="ARBA00023180"/>
    </source>
</evidence>
<evidence type="ECO:0000256" key="10">
    <source>
        <dbReference type="SAM" id="Coils"/>
    </source>
</evidence>
<evidence type="ECO:0000256" key="1">
    <source>
        <dbReference type="ARBA" id="ARBA00004613"/>
    </source>
</evidence>
<proteinExistence type="predicted"/>
<keyword evidence="2" id="KW-0813">Transport</keyword>
<feature type="signal peptide" evidence="11">
    <location>
        <begin position="1"/>
        <end position="17"/>
    </location>
</feature>
<evidence type="ECO:0000256" key="6">
    <source>
        <dbReference type="ARBA" id="ARBA00023055"/>
    </source>
</evidence>
<dbReference type="InterPro" id="IPR011030">
    <property type="entry name" value="Lipovitellin_superhlx_dom"/>
</dbReference>
<evidence type="ECO:0000313" key="13">
    <source>
        <dbReference type="EMBL" id="KAK7099918.1"/>
    </source>
</evidence>
<feature type="disulfide bond" evidence="9">
    <location>
        <begin position="179"/>
        <end position="205"/>
    </location>
</feature>
<dbReference type="Gene3D" id="2.30.230.10">
    <property type="entry name" value="Lipovitellin, beta-sheet shell regions, chain A"/>
    <property type="match status" value="1"/>
</dbReference>
<feature type="coiled-coil region" evidence="10">
    <location>
        <begin position="3485"/>
        <end position="3512"/>
    </location>
</feature>
<dbReference type="Pfam" id="PF01347">
    <property type="entry name" value="Vitellogenin_N"/>
    <property type="match status" value="1"/>
</dbReference>
<comment type="caution">
    <text evidence="13">The sequence shown here is derived from an EMBL/GenBank/DDBJ whole genome shotgun (WGS) entry which is preliminary data.</text>
</comment>
<evidence type="ECO:0000256" key="7">
    <source>
        <dbReference type="ARBA" id="ARBA00023157"/>
    </source>
</evidence>
<organism evidence="13 14">
    <name type="scientific">Littorina saxatilis</name>
    <dbReference type="NCBI Taxonomy" id="31220"/>
    <lineage>
        <taxon>Eukaryota</taxon>
        <taxon>Metazoa</taxon>
        <taxon>Spiralia</taxon>
        <taxon>Lophotrochozoa</taxon>
        <taxon>Mollusca</taxon>
        <taxon>Gastropoda</taxon>
        <taxon>Caenogastropoda</taxon>
        <taxon>Littorinimorpha</taxon>
        <taxon>Littorinoidea</taxon>
        <taxon>Littorinidae</taxon>
        <taxon>Littorina</taxon>
    </lineage>
</organism>
<dbReference type="Gene3D" id="2.20.50.20">
    <property type="entry name" value="Lipovitellin. Chain A, domain 3"/>
    <property type="match status" value="1"/>
</dbReference>
<evidence type="ECO:0000313" key="14">
    <source>
        <dbReference type="Proteomes" id="UP001374579"/>
    </source>
</evidence>
<dbReference type="GO" id="GO:0005576">
    <property type="term" value="C:extracellular region"/>
    <property type="evidence" value="ECO:0007669"/>
    <property type="project" value="UniProtKB-SubCell"/>
</dbReference>
<accession>A0AAN9G8W1</accession>
<keyword evidence="3" id="KW-0964">Secreted</keyword>
<dbReference type="InterPro" id="IPR009454">
    <property type="entry name" value="Lipid_transpt_open_b-sht"/>
</dbReference>
<dbReference type="InterPro" id="IPR015255">
    <property type="entry name" value="Vitellinogen_open_b-sht"/>
</dbReference>